<comment type="similarity">
    <text evidence="1">Belongs to the thioredoxin family.</text>
</comment>
<evidence type="ECO:0000313" key="4">
    <source>
        <dbReference type="EMBL" id="ERT05876.1"/>
    </source>
</evidence>
<accession>U7QHI9</accession>
<organism evidence="4 5">
    <name type="scientific">Lyngbya aestuarii BL J</name>
    <dbReference type="NCBI Taxonomy" id="1348334"/>
    <lineage>
        <taxon>Bacteria</taxon>
        <taxon>Bacillati</taxon>
        <taxon>Cyanobacteriota</taxon>
        <taxon>Cyanophyceae</taxon>
        <taxon>Oscillatoriophycideae</taxon>
        <taxon>Oscillatoriales</taxon>
        <taxon>Microcoleaceae</taxon>
        <taxon>Lyngbya</taxon>
    </lineage>
</organism>
<gene>
    <name evidence="4" type="ORF">M595_4186</name>
</gene>
<dbReference type="PANTHER" id="PTHR45663">
    <property type="entry name" value="GEO12009P1"/>
    <property type="match status" value="1"/>
</dbReference>
<dbReference type="GO" id="GO:0005737">
    <property type="term" value="C:cytoplasm"/>
    <property type="evidence" value="ECO:0007669"/>
    <property type="project" value="TreeGrafter"/>
</dbReference>
<dbReference type="EMBL" id="AUZM01000047">
    <property type="protein sequence ID" value="ERT05876.1"/>
    <property type="molecule type" value="Genomic_DNA"/>
</dbReference>
<keyword evidence="5" id="KW-1185">Reference proteome</keyword>
<dbReference type="InterPro" id="IPR036249">
    <property type="entry name" value="Thioredoxin-like_sf"/>
</dbReference>
<dbReference type="GO" id="GO:0015035">
    <property type="term" value="F:protein-disulfide reductase activity"/>
    <property type="evidence" value="ECO:0007669"/>
    <property type="project" value="TreeGrafter"/>
</dbReference>
<keyword evidence="2" id="KW-0676">Redox-active center</keyword>
<evidence type="ECO:0000259" key="3">
    <source>
        <dbReference type="Pfam" id="PF00085"/>
    </source>
</evidence>
<name>U7QHI9_9CYAN</name>
<dbReference type="PANTHER" id="PTHR45663:SF11">
    <property type="entry name" value="GEO12009P1"/>
    <property type="match status" value="1"/>
</dbReference>
<evidence type="ECO:0000256" key="2">
    <source>
        <dbReference type="ARBA" id="ARBA00023284"/>
    </source>
</evidence>
<proteinExistence type="inferred from homology"/>
<evidence type="ECO:0000313" key="5">
    <source>
        <dbReference type="Proteomes" id="UP000017127"/>
    </source>
</evidence>
<dbReference type="RefSeq" id="WP_023067903.1">
    <property type="nucleotide sequence ID" value="NZ_AUZM01000047.1"/>
</dbReference>
<dbReference type="Proteomes" id="UP000017127">
    <property type="component" value="Unassembled WGS sequence"/>
</dbReference>
<evidence type="ECO:0000256" key="1">
    <source>
        <dbReference type="ARBA" id="ARBA00008987"/>
    </source>
</evidence>
<dbReference type="SUPFAM" id="SSF52833">
    <property type="entry name" value="Thioredoxin-like"/>
    <property type="match status" value="1"/>
</dbReference>
<dbReference type="OrthoDB" id="9790390at2"/>
<comment type="caution">
    <text evidence="4">The sequence shown here is derived from an EMBL/GenBank/DDBJ whole genome shotgun (WGS) entry which is preliminary data.</text>
</comment>
<protein>
    <submittedName>
        <fullName evidence="4">Thioredoxin family protein</fullName>
    </submittedName>
</protein>
<sequence>MKPNSFNKKAIFIREEDFDQILEEYPLVVVVFVISGCDLSDRIRPIINKLANEYFSRVKVVKIDIKKNQQITQKFEIACLPNIFYFKHGKRVNNLVGLLPYEVIRDKLEELL</sequence>
<reference evidence="4 5" key="1">
    <citation type="journal article" date="2013" name="Front. Microbiol.">
        <title>Comparative genomic analyses of the cyanobacterium, Lyngbya aestuarii BL J, a powerful hydrogen producer.</title>
        <authorList>
            <person name="Kothari A."/>
            <person name="Vaughn M."/>
            <person name="Garcia-Pichel F."/>
        </authorList>
    </citation>
    <scope>NUCLEOTIDE SEQUENCE [LARGE SCALE GENOMIC DNA]</scope>
    <source>
        <strain evidence="4 5">BL J</strain>
    </source>
</reference>
<dbReference type="Gene3D" id="3.40.30.10">
    <property type="entry name" value="Glutaredoxin"/>
    <property type="match status" value="1"/>
</dbReference>
<dbReference type="AlphaFoldDB" id="U7QHI9"/>
<dbReference type="InterPro" id="IPR013766">
    <property type="entry name" value="Thioredoxin_domain"/>
</dbReference>
<dbReference type="CDD" id="cd02947">
    <property type="entry name" value="TRX_family"/>
    <property type="match status" value="1"/>
</dbReference>
<dbReference type="Pfam" id="PF00085">
    <property type="entry name" value="Thioredoxin"/>
    <property type="match status" value="1"/>
</dbReference>
<feature type="domain" description="Thioredoxin" evidence="3">
    <location>
        <begin position="12"/>
        <end position="109"/>
    </location>
</feature>